<sequence>MVYPWLGLCEIRFITRQIQGGTPYSVGSVLCYTTIFVGFTVHLEELRWDENIFSDDGPTVCGLWYWRYNSVEISEVTAPVGPTCGADTLPYVHYRYYVSDMWQSEGDHSKFRGLALWRCVYF</sequence>
<protein>
    <submittedName>
        <fullName evidence="1">Uncharacterized protein</fullName>
    </submittedName>
</protein>
<comment type="caution">
    <text evidence="1">The sequence shown here is derived from an EMBL/GenBank/DDBJ whole genome shotgun (WGS) entry which is preliminary data.</text>
</comment>
<reference evidence="1" key="1">
    <citation type="journal article" date="2014" name="Front. Microbiol.">
        <title>High frequency of phylogenetically diverse reductive dehalogenase-homologous genes in deep subseafloor sedimentary metagenomes.</title>
        <authorList>
            <person name="Kawai M."/>
            <person name="Futagami T."/>
            <person name="Toyoda A."/>
            <person name="Takaki Y."/>
            <person name="Nishi S."/>
            <person name="Hori S."/>
            <person name="Arai W."/>
            <person name="Tsubouchi T."/>
            <person name="Morono Y."/>
            <person name="Uchiyama I."/>
            <person name="Ito T."/>
            <person name="Fujiyama A."/>
            <person name="Inagaki F."/>
            <person name="Takami H."/>
        </authorList>
    </citation>
    <scope>NUCLEOTIDE SEQUENCE</scope>
    <source>
        <strain evidence="1">Expedition CK06-06</strain>
    </source>
</reference>
<evidence type="ECO:0000313" key="1">
    <source>
        <dbReference type="EMBL" id="GAI45235.1"/>
    </source>
</evidence>
<proteinExistence type="predicted"/>
<name>X1Q2D1_9ZZZZ</name>
<dbReference type="AlphaFoldDB" id="X1Q2D1"/>
<organism evidence="1">
    <name type="scientific">marine sediment metagenome</name>
    <dbReference type="NCBI Taxonomy" id="412755"/>
    <lineage>
        <taxon>unclassified sequences</taxon>
        <taxon>metagenomes</taxon>
        <taxon>ecological metagenomes</taxon>
    </lineage>
</organism>
<dbReference type="EMBL" id="BARV01024218">
    <property type="protein sequence ID" value="GAI45235.1"/>
    <property type="molecule type" value="Genomic_DNA"/>
</dbReference>
<accession>X1Q2D1</accession>
<gene>
    <name evidence="1" type="ORF">S06H3_39567</name>
</gene>